<feature type="region of interest" description="Disordered" evidence="1">
    <location>
        <begin position="103"/>
        <end position="122"/>
    </location>
</feature>
<dbReference type="AlphaFoldDB" id="A0A7G9KZJ6"/>
<keyword evidence="3" id="KW-1185">Reference proteome</keyword>
<organism evidence="2 3">
    <name type="scientific">Sphingomonas sabuli</name>
    <dbReference type="NCBI Taxonomy" id="2764186"/>
    <lineage>
        <taxon>Bacteria</taxon>
        <taxon>Pseudomonadati</taxon>
        <taxon>Pseudomonadota</taxon>
        <taxon>Alphaproteobacteria</taxon>
        <taxon>Sphingomonadales</taxon>
        <taxon>Sphingomonadaceae</taxon>
        <taxon>Sphingomonas</taxon>
    </lineage>
</organism>
<accession>A0A7G9KZJ6</accession>
<evidence type="ECO:0000256" key="1">
    <source>
        <dbReference type="SAM" id="MobiDB-lite"/>
    </source>
</evidence>
<dbReference type="EMBL" id="CP060697">
    <property type="protein sequence ID" value="QNM81795.1"/>
    <property type="molecule type" value="Genomic_DNA"/>
</dbReference>
<evidence type="ECO:0000313" key="3">
    <source>
        <dbReference type="Proteomes" id="UP000515861"/>
    </source>
</evidence>
<feature type="compositionally biased region" description="Pro residues" evidence="1">
    <location>
        <begin position="103"/>
        <end position="113"/>
    </location>
</feature>
<name>A0A7G9KZJ6_9SPHN</name>
<dbReference type="Proteomes" id="UP000515861">
    <property type="component" value="Chromosome"/>
</dbReference>
<evidence type="ECO:0000313" key="2">
    <source>
        <dbReference type="EMBL" id="QNM81795.1"/>
    </source>
</evidence>
<protein>
    <submittedName>
        <fullName evidence="2">Uncharacterized protein</fullName>
    </submittedName>
</protein>
<gene>
    <name evidence="2" type="ORF">H8M03_06910</name>
</gene>
<dbReference type="KEGG" id="ssau:H8M03_06910"/>
<proteinExistence type="predicted"/>
<dbReference type="RefSeq" id="WP_187478751.1">
    <property type="nucleotide sequence ID" value="NZ_CP060697.1"/>
</dbReference>
<sequence>MSAPLRFLFLLAAGWTGVRMVSAGVVPGFTAGDVEPASARSTLAAIEPTQFAPLPPVESPAPYSAAYADGPAYPPQWRAAYPPPLPYHYAAYPAASVSPPIPPRRPWSLPPQGTPAADPVFF</sequence>
<reference evidence="2 3" key="1">
    <citation type="submission" date="2020-08" db="EMBL/GenBank/DDBJ databases">
        <title>Sphingomonas sp. sand1-3 16S ribosomal RNA gene Genome sequencing and assembly.</title>
        <authorList>
            <person name="Kang M."/>
        </authorList>
    </citation>
    <scope>NUCLEOTIDE SEQUENCE [LARGE SCALE GENOMIC DNA]</scope>
    <source>
        <strain evidence="3">sand1-3</strain>
    </source>
</reference>